<gene>
    <name evidence="11" type="ORF">NAEGRDRAFT_78107</name>
</gene>
<comment type="subcellular location">
    <subcellularLocation>
        <location evidence="1">Membrane</location>
    </subcellularLocation>
</comment>
<feature type="transmembrane region" description="Helical" evidence="8">
    <location>
        <begin position="362"/>
        <end position="380"/>
    </location>
</feature>
<dbReference type="Proteomes" id="UP000006671">
    <property type="component" value="Unassembled WGS sequence"/>
</dbReference>
<dbReference type="InterPro" id="IPR036640">
    <property type="entry name" value="ABC1_TM_sf"/>
</dbReference>
<dbReference type="VEuPathDB" id="AmoebaDB:NAEGRDRAFT_78107"/>
<feature type="domain" description="ABC transporter" evidence="9">
    <location>
        <begin position="74"/>
        <end position="317"/>
    </location>
</feature>
<keyword evidence="4" id="KW-0547">Nucleotide-binding</keyword>
<evidence type="ECO:0000256" key="1">
    <source>
        <dbReference type="ARBA" id="ARBA00004370"/>
    </source>
</evidence>
<evidence type="ECO:0000259" key="9">
    <source>
        <dbReference type="PROSITE" id="PS50893"/>
    </source>
</evidence>
<evidence type="ECO:0000256" key="5">
    <source>
        <dbReference type="ARBA" id="ARBA00022840"/>
    </source>
</evidence>
<feature type="domain" description="ABC transmembrane type-1" evidence="10">
    <location>
        <begin position="365"/>
        <end position="617"/>
    </location>
</feature>
<dbReference type="RefSeq" id="XP_002682359.1">
    <property type="nucleotide sequence ID" value="XM_002682313.1"/>
</dbReference>
<dbReference type="Gene3D" id="3.40.50.300">
    <property type="entry name" value="P-loop containing nucleotide triphosphate hydrolases"/>
    <property type="match status" value="2"/>
</dbReference>
<evidence type="ECO:0000259" key="10">
    <source>
        <dbReference type="PROSITE" id="PS50929"/>
    </source>
</evidence>
<dbReference type="PROSITE" id="PS00211">
    <property type="entry name" value="ABC_TRANSPORTER_1"/>
    <property type="match status" value="1"/>
</dbReference>
<dbReference type="EMBL" id="GG738847">
    <property type="protein sequence ID" value="EFC49615.1"/>
    <property type="molecule type" value="Genomic_DNA"/>
</dbReference>
<feature type="domain" description="ABC transporter" evidence="9">
    <location>
        <begin position="674"/>
        <end position="931"/>
    </location>
</feature>
<keyword evidence="3 8" id="KW-0812">Transmembrane</keyword>
<dbReference type="Gene3D" id="1.20.1560.10">
    <property type="entry name" value="ABC transporter type 1, transmembrane domain"/>
    <property type="match status" value="1"/>
</dbReference>
<dbReference type="SMART" id="SM00382">
    <property type="entry name" value="AAA"/>
    <property type="match status" value="2"/>
</dbReference>
<proteinExistence type="predicted"/>
<dbReference type="PANTHER" id="PTHR24223">
    <property type="entry name" value="ATP-BINDING CASSETTE SUB-FAMILY C"/>
    <property type="match status" value="1"/>
</dbReference>
<evidence type="ECO:0000256" key="3">
    <source>
        <dbReference type="ARBA" id="ARBA00022692"/>
    </source>
</evidence>
<dbReference type="PROSITE" id="PS50893">
    <property type="entry name" value="ABC_TRANSPORTER_2"/>
    <property type="match status" value="2"/>
</dbReference>
<dbReference type="GO" id="GO:0005524">
    <property type="term" value="F:ATP binding"/>
    <property type="evidence" value="ECO:0007669"/>
    <property type="project" value="UniProtKB-KW"/>
</dbReference>
<dbReference type="eggNOG" id="KOG0054">
    <property type="taxonomic scope" value="Eukaryota"/>
</dbReference>
<dbReference type="InterPro" id="IPR050173">
    <property type="entry name" value="ABC_transporter_C-like"/>
</dbReference>
<dbReference type="GeneID" id="8855499"/>
<sequence length="941" mass="108007">MNQPTDEKSIFTILVLLDGISVPIFELPKCLNQVIYAKHCLDRLNNLFSNLCNRFDSEKISPAESLAQNKLIEVHTGTKLKTQGKTQIVSLITEFIINSGEWTALRGKSGSGKTSFIFSVLDSYQQHGDGIIRMANDLKIIYTPQDPFIVNGTILENITFGLPLDEEIYNRVLKESQLVFDLDQWCTVLGDEEANQKVCGYFGNNISGGQKVRVNLARGLYKFYYSKKTEPQDCKYLLIFDEIFNPLDPTVTTVIMESFRRKLKNLSDTSVLFSISDSRYDSYLDRVYDIVEGNISEGILNAHHEDLTEREFSSPKKEKRFVRVSSNLSELSTQSQSEDGIQERMFSPFEIAKFYLTSKSSIYTLGPTLFFLIVSQIFKSSTNSLFGFFNDYLYLFVLLGCLRVVVELCLGYFWGIKCYKTSSMIHNHALNKVMHVPLSYFVNSSSNHSEKKDRYGDVIERFSTNMNTLDRSIPWLLKEASQKWLECLGSLITLLLYIAGASFWVVLFSLIITIVIIVESRRYYHLYSKTKDELSLILSDKRALMSQLFMESTHPTALIMIQSYNQVDYFNRKFRQSVSSTLNVSYAFNTCTDWIGVRLECLISLLLFIPFMYLVQAVCEDSCQDANKQNLHYAGILLTTCIEFFNRFLWTLVVSTRVESELPFIGKIISYIHLKTEDEEQHSEKVMPSSATCQSLELESVSCKNILNSVSFRINPCEMTGIIGRTGSGKSFALSCIHRYWYPIEGSIYLDGRDIFNYDTDTYRNCVSMIPQDTSFMIGSTLREHFDENNYFTDNEILEEIEKFQIVTSSINLNKIINKEEDLKIEKPIIYVIRAILLVSKLSLEHSKRPKILLLDEITSNLDNQNTQNIVDSVKRMNREYGLTVVWVTHQLSCLKACDNLLCFDSGRVIEEGKVEQLLNNPISNSYSLFRMNNYNTNNTN</sequence>
<accession>D2V124</accession>
<dbReference type="Pfam" id="PF00005">
    <property type="entry name" value="ABC_tran"/>
    <property type="match status" value="2"/>
</dbReference>
<evidence type="ECO:0000256" key="4">
    <source>
        <dbReference type="ARBA" id="ARBA00022741"/>
    </source>
</evidence>
<dbReference type="InterPro" id="IPR003593">
    <property type="entry name" value="AAA+_ATPase"/>
</dbReference>
<protein>
    <submittedName>
        <fullName evidence="11">MRP-type abc transporter</fullName>
    </submittedName>
</protein>
<evidence type="ECO:0000256" key="8">
    <source>
        <dbReference type="SAM" id="Phobius"/>
    </source>
</evidence>
<keyword evidence="7 8" id="KW-0472">Membrane</keyword>
<dbReference type="OrthoDB" id="6500128at2759"/>
<keyword evidence="12" id="KW-1185">Reference proteome</keyword>
<dbReference type="OMA" id="FIPFMYL"/>
<dbReference type="InterPro" id="IPR003439">
    <property type="entry name" value="ABC_transporter-like_ATP-bd"/>
</dbReference>
<dbReference type="GO" id="GO:0016887">
    <property type="term" value="F:ATP hydrolysis activity"/>
    <property type="evidence" value="ECO:0007669"/>
    <property type="project" value="InterPro"/>
</dbReference>
<dbReference type="STRING" id="5762.D2V124"/>
<dbReference type="AlphaFoldDB" id="D2V124"/>
<name>D2V124_NAEGR</name>
<evidence type="ECO:0000313" key="11">
    <source>
        <dbReference type="EMBL" id="EFC49615.1"/>
    </source>
</evidence>
<dbReference type="InterPro" id="IPR027417">
    <property type="entry name" value="P-loop_NTPase"/>
</dbReference>
<dbReference type="SUPFAM" id="SSF52540">
    <property type="entry name" value="P-loop containing nucleoside triphosphate hydrolases"/>
    <property type="match status" value="2"/>
</dbReference>
<organism evidence="12">
    <name type="scientific">Naegleria gruberi</name>
    <name type="common">Amoeba</name>
    <dbReference type="NCBI Taxonomy" id="5762"/>
    <lineage>
        <taxon>Eukaryota</taxon>
        <taxon>Discoba</taxon>
        <taxon>Heterolobosea</taxon>
        <taxon>Tetramitia</taxon>
        <taxon>Eutetramitia</taxon>
        <taxon>Vahlkampfiidae</taxon>
        <taxon>Naegleria</taxon>
    </lineage>
</organism>
<dbReference type="PROSITE" id="PS50929">
    <property type="entry name" value="ABC_TM1F"/>
    <property type="match status" value="1"/>
</dbReference>
<evidence type="ECO:0000313" key="12">
    <source>
        <dbReference type="Proteomes" id="UP000006671"/>
    </source>
</evidence>
<evidence type="ECO:0000256" key="7">
    <source>
        <dbReference type="ARBA" id="ARBA00023136"/>
    </source>
</evidence>
<dbReference type="InterPro" id="IPR011527">
    <property type="entry name" value="ABC1_TM_dom"/>
</dbReference>
<feature type="transmembrane region" description="Helical" evidence="8">
    <location>
        <begin position="392"/>
        <end position="414"/>
    </location>
</feature>
<keyword evidence="5" id="KW-0067">ATP-binding</keyword>
<dbReference type="Pfam" id="PF00664">
    <property type="entry name" value="ABC_membrane"/>
    <property type="match status" value="1"/>
</dbReference>
<dbReference type="GO" id="GO:0016020">
    <property type="term" value="C:membrane"/>
    <property type="evidence" value="ECO:0007669"/>
    <property type="project" value="UniProtKB-SubCell"/>
</dbReference>
<dbReference type="InterPro" id="IPR017871">
    <property type="entry name" value="ABC_transporter-like_CS"/>
</dbReference>
<dbReference type="InParanoid" id="D2V124"/>
<keyword evidence="2" id="KW-0813">Transport</keyword>
<keyword evidence="6 8" id="KW-1133">Transmembrane helix</keyword>
<evidence type="ECO:0000256" key="6">
    <source>
        <dbReference type="ARBA" id="ARBA00022989"/>
    </source>
</evidence>
<evidence type="ECO:0000256" key="2">
    <source>
        <dbReference type="ARBA" id="ARBA00022448"/>
    </source>
</evidence>
<dbReference type="SUPFAM" id="SSF90123">
    <property type="entry name" value="ABC transporter transmembrane region"/>
    <property type="match status" value="1"/>
</dbReference>
<dbReference type="KEGG" id="ngr:NAEGRDRAFT_78107"/>
<feature type="transmembrane region" description="Helical" evidence="8">
    <location>
        <begin position="494"/>
        <end position="518"/>
    </location>
</feature>
<dbReference type="GO" id="GO:0140359">
    <property type="term" value="F:ABC-type transporter activity"/>
    <property type="evidence" value="ECO:0007669"/>
    <property type="project" value="InterPro"/>
</dbReference>
<reference evidence="11 12" key="1">
    <citation type="journal article" date="2010" name="Cell">
        <title>The genome of Naegleria gruberi illuminates early eukaryotic versatility.</title>
        <authorList>
            <person name="Fritz-Laylin L.K."/>
            <person name="Prochnik S.E."/>
            <person name="Ginger M.L."/>
            <person name="Dacks J.B."/>
            <person name="Carpenter M.L."/>
            <person name="Field M.C."/>
            <person name="Kuo A."/>
            <person name="Paredez A."/>
            <person name="Chapman J."/>
            <person name="Pham J."/>
            <person name="Shu S."/>
            <person name="Neupane R."/>
            <person name="Cipriano M."/>
            <person name="Mancuso J."/>
            <person name="Tu H."/>
            <person name="Salamov A."/>
            <person name="Lindquist E."/>
            <person name="Shapiro H."/>
            <person name="Lucas S."/>
            <person name="Grigoriev I.V."/>
            <person name="Cande W.Z."/>
            <person name="Fulton C."/>
            <person name="Rokhsar D.S."/>
            <person name="Dawson S.C."/>
        </authorList>
    </citation>
    <scope>NUCLEOTIDE SEQUENCE [LARGE SCALE GENOMIC DNA]</scope>
    <source>
        <strain evidence="11 12">NEG-M</strain>
    </source>
</reference>